<evidence type="ECO:0000256" key="1">
    <source>
        <dbReference type="ARBA" id="ARBA00023002"/>
    </source>
</evidence>
<dbReference type="Proteomes" id="UP000198992">
    <property type="component" value="Unassembled WGS sequence"/>
</dbReference>
<dbReference type="GO" id="GO:0004497">
    <property type="term" value="F:monooxygenase activity"/>
    <property type="evidence" value="ECO:0007669"/>
    <property type="project" value="TreeGrafter"/>
</dbReference>
<reference evidence="2 3" key="1">
    <citation type="submission" date="2016-10" db="EMBL/GenBank/DDBJ databases">
        <authorList>
            <person name="de Groot N.N."/>
        </authorList>
    </citation>
    <scope>NUCLEOTIDE SEQUENCE [LARGE SCALE GENOMIC DNA]</scope>
    <source>
        <strain evidence="2 3">MT12</strain>
    </source>
</reference>
<organism evidence="2 3">
    <name type="scientific">Bradyrhizobium erythrophlei</name>
    <dbReference type="NCBI Taxonomy" id="1437360"/>
    <lineage>
        <taxon>Bacteria</taxon>
        <taxon>Pseudomonadati</taxon>
        <taxon>Pseudomonadota</taxon>
        <taxon>Alphaproteobacteria</taxon>
        <taxon>Hyphomicrobiales</taxon>
        <taxon>Nitrobacteraceae</taxon>
        <taxon>Bradyrhizobium</taxon>
    </lineage>
</organism>
<name>A0A1H5AWG5_9BRAD</name>
<evidence type="ECO:0000313" key="3">
    <source>
        <dbReference type="Proteomes" id="UP000198992"/>
    </source>
</evidence>
<dbReference type="GO" id="GO:0050660">
    <property type="term" value="F:flavin adenine dinucleotide binding"/>
    <property type="evidence" value="ECO:0007669"/>
    <property type="project" value="TreeGrafter"/>
</dbReference>
<sequence length="591" mass="65105">MLDKLNPATEDAPDRLAERWVAALDAALASRSIDALAALFTPDSHWRNIFGISWHFATFSGRQRVVAELLARAIAVGASGFRLDDRALIPRRAVMAGREVIEAVFTFDTSNGAGTGAVRLLHERGGNSAAWTFSTMPDFDRICDARATHATEESHARDFAAPDWLEQRQASRAYADREPDVLVVGGGHAGIAAAVECKRIGLDALIVDRQQRIGDNWRLRYRGLKLHNKTPVNLFRYLPFPPIFPDYIPKDKIANWLESYVDIMELDFWTETSFESARYDETAQRWTVTLQRNDGPRILHPKHIVLATSVSGTPNIPVIPGIEQFGGKVLHSSAFAAGREWAGRSVVVFGTGTSAHDICQELHAAGADVTMVQRSPTMVVNVEPAQLYDKTYLGDGPPIEVRDILNSGVPLPVMKIAHRIITDEVKRLDAPLLSRLERAGFRLEFGEDGTGWPLKFRSRGGGYYFNVGCSELIADGRVRLIQAADIADITADGLALKDGTSLAAELFVLATGYKGPDHLVGRLFGEDVAERVGRVWGFDDTTQELRNMWTRTGQPGLWFTGGAFSQARIYSRFIALQISAIEAGSLSKHLT</sequence>
<protein>
    <submittedName>
        <fullName evidence="2">Putative flavoprotein involved in K+ transport</fullName>
    </submittedName>
</protein>
<dbReference type="InterPro" id="IPR032710">
    <property type="entry name" value="NTF2-like_dom_sf"/>
</dbReference>
<dbReference type="InterPro" id="IPR036188">
    <property type="entry name" value="FAD/NAD-bd_sf"/>
</dbReference>
<proteinExistence type="predicted"/>
<dbReference type="SUPFAM" id="SSF51905">
    <property type="entry name" value="FAD/NAD(P)-binding domain"/>
    <property type="match status" value="2"/>
</dbReference>
<dbReference type="InterPro" id="IPR050982">
    <property type="entry name" value="Auxin_biosynth/cation_transpt"/>
</dbReference>
<gene>
    <name evidence="2" type="ORF">SAMN05444164_4813</name>
</gene>
<dbReference type="PRINTS" id="PR00411">
    <property type="entry name" value="PNDRDTASEI"/>
</dbReference>
<dbReference type="EMBL" id="FNTH01000001">
    <property type="protein sequence ID" value="SED46084.1"/>
    <property type="molecule type" value="Genomic_DNA"/>
</dbReference>
<dbReference type="Gene3D" id="3.50.50.60">
    <property type="entry name" value="FAD/NAD(P)-binding domain"/>
    <property type="match status" value="1"/>
</dbReference>
<dbReference type="PANTHER" id="PTHR43539">
    <property type="entry name" value="FLAVIN-BINDING MONOOXYGENASE-LIKE PROTEIN (AFU_ORTHOLOGUE AFUA_4G09220)"/>
    <property type="match status" value="1"/>
</dbReference>
<evidence type="ECO:0000313" key="2">
    <source>
        <dbReference type="EMBL" id="SED46084.1"/>
    </source>
</evidence>
<dbReference type="PANTHER" id="PTHR43539:SF68">
    <property type="entry name" value="FLAVIN-BINDING MONOOXYGENASE-LIKE PROTEIN (AFU_ORTHOLOGUE AFUA_4G09220)"/>
    <property type="match status" value="1"/>
</dbReference>
<dbReference type="AlphaFoldDB" id="A0A1H5AWG5"/>
<dbReference type="Gene3D" id="3.10.450.50">
    <property type="match status" value="1"/>
</dbReference>
<dbReference type="RefSeq" id="WP_092120044.1">
    <property type="nucleotide sequence ID" value="NZ_FNTH01000001.1"/>
</dbReference>
<dbReference type="SUPFAM" id="SSF54427">
    <property type="entry name" value="NTF2-like"/>
    <property type="match status" value="1"/>
</dbReference>
<keyword evidence="1" id="KW-0560">Oxidoreductase</keyword>
<accession>A0A1H5AWG5</accession>
<dbReference type="Pfam" id="PF13738">
    <property type="entry name" value="Pyr_redox_3"/>
    <property type="match status" value="1"/>
</dbReference>
<dbReference type="OrthoDB" id="9808049at2"/>